<name>A0A380MVZ2_9GAMM</name>
<reference evidence="3 4" key="1">
    <citation type="submission" date="2018-06" db="EMBL/GenBank/DDBJ databases">
        <authorList>
            <consortium name="Pathogen Informatics"/>
            <person name="Doyle S."/>
        </authorList>
    </citation>
    <scope>NUCLEOTIDE SEQUENCE [LARGE SCALE GENOMIC DNA]</scope>
    <source>
        <strain evidence="3 4">NCTC10717</strain>
    </source>
</reference>
<dbReference type="InterPro" id="IPR045864">
    <property type="entry name" value="aa-tRNA-synth_II/BPL/LPL"/>
</dbReference>
<dbReference type="GO" id="GO:0005737">
    <property type="term" value="C:cytoplasm"/>
    <property type="evidence" value="ECO:0007669"/>
    <property type="project" value="TreeGrafter"/>
</dbReference>
<gene>
    <name evidence="3" type="primary">lplJ</name>
    <name evidence="3" type="ORF">NCTC10717_01156</name>
</gene>
<dbReference type="InterPro" id="IPR004562">
    <property type="entry name" value="LipoylTrfase_LipoateP_Ligase"/>
</dbReference>
<protein>
    <submittedName>
        <fullName evidence="3">Lipoate-protein ligase LplJ</fullName>
        <ecNumber evidence="3">6.3.1.20</ecNumber>
    </submittedName>
</protein>
<dbReference type="GO" id="GO:0009249">
    <property type="term" value="P:protein lipoylation"/>
    <property type="evidence" value="ECO:0007669"/>
    <property type="project" value="InterPro"/>
</dbReference>
<dbReference type="PANTHER" id="PTHR12561:SF3">
    <property type="entry name" value="LIPOYLTRANSFERASE 1, MITOCHONDRIAL"/>
    <property type="match status" value="1"/>
</dbReference>
<dbReference type="Proteomes" id="UP000254575">
    <property type="component" value="Unassembled WGS sequence"/>
</dbReference>
<evidence type="ECO:0000313" key="4">
    <source>
        <dbReference type="Proteomes" id="UP000254575"/>
    </source>
</evidence>
<keyword evidence="4" id="KW-1185">Reference proteome</keyword>
<dbReference type="EMBL" id="UHIA01000004">
    <property type="protein sequence ID" value="SUO96750.1"/>
    <property type="molecule type" value="Genomic_DNA"/>
</dbReference>
<dbReference type="EC" id="6.3.1.20" evidence="3"/>
<evidence type="ECO:0000313" key="3">
    <source>
        <dbReference type="EMBL" id="SUO96750.1"/>
    </source>
</evidence>
<organism evidence="3 4">
    <name type="scientific">Suttonella indologenes</name>
    <dbReference type="NCBI Taxonomy" id="13276"/>
    <lineage>
        <taxon>Bacteria</taxon>
        <taxon>Pseudomonadati</taxon>
        <taxon>Pseudomonadota</taxon>
        <taxon>Gammaproteobacteria</taxon>
        <taxon>Cardiobacteriales</taxon>
        <taxon>Cardiobacteriaceae</taxon>
        <taxon>Suttonella</taxon>
    </lineage>
</organism>
<sequence>MYFVDNKDTTDPSINISLETYLVENRLSDEPMLLFYINEPSIIIGRNQNTIEEINQRFKKLF</sequence>
<feature type="domain" description="BPL/LPL catalytic" evidence="2">
    <location>
        <begin position="11"/>
        <end position="57"/>
    </location>
</feature>
<dbReference type="InterPro" id="IPR004143">
    <property type="entry name" value="BPL_LPL_catalytic"/>
</dbReference>
<evidence type="ECO:0000259" key="2">
    <source>
        <dbReference type="Pfam" id="PF21948"/>
    </source>
</evidence>
<dbReference type="SUPFAM" id="SSF55681">
    <property type="entry name" value="Class II aaRS and biotin synthetases"/>
    <property type="match status" value="1"/>
</dbReference>
<dbReference type="Pfam" id="PF21948">
    <property type="entry name" value="LplA-B_cat"/>
    <property type="match status" value="1"/>
</dbReference>
<accession>A0A380MVZ2</accession>
<comment type="pathway">
    <text evidence="1">Protein modification; protein lipoylation via exogenous pathway; protein N(6)-(lipoyl)lysine from lipoate: step 2/2.</text>
</comment>
<proteinExistence type="predicted"/>
<dbReference type="Gene3D" id="3.30.930.10">
    <property type="entry name" value="Bira Bifunctional Protein, Domain 2"/>
    <property type="match status" value="1"/>
</dbReference>
<dbReference type="GO" id="GO:0017118">
    <property type="term" value="F:lipoyltransferase activity"/>
    <property type="evidence" value="ECO:0007669"/>
    <property type="project" value="TreeGrafter"/>
</dbReference>
<dbReference type="GO" id="GO:0016979">
    <property type="term" value="F:lipoate-protein ligase activity"/>
    <property type="evidence" value="ECO:0007669"/>
    <property type="project" value="UniProtKB-EC"/>
</dbReference>
<keyword evidence="3" id="KW-0436">Ligase</keyword>
<dbReference type="PANTHER" id="PTHR12561">
    <property type="entry name" value="LIPOATE-PROTEIN LIGASE"/>
    <property type="match status" value="1"/>
</dbReference>
<dbReference type="AlphaFoldDB" id="A0A380MVZ2"/>
<evidence type="ECO:0000256" key="1">
    <source>
        <dbReference type="ARBA" id="ARBA00005085"/>
    </source>
</evidence>